<dbReference type="AlphaFoldDB" id="A0A4Y1RX68"/>
<keyword evidence="7 19" id="KW-0812">Transmembrane</keyword>
<keyword evidence="12 18" id="KW-0067">ATP-binding</keyword>
<dbReference type="EMBL" id="AP019303">
    <property type="protein sequence ID" value="BBH08326.1"/>
    <property type="molecule type" value="Genomic_DNA"/>
</dbReference>
<dbReference type="Pfam" id="PF13855">
    <property type="entry name" value="LRR_8"/>
    <property type="match status" value="1"/>
</dbReference>
<keyword evidence="10 18" id="KW-0547">Nucleotide-binding</keyword>
<sequence length="857" mass="95807">MKIIPTYPSLSQTSGVFLWETKNCYTLRPEAGKGSLNLIRASFLYGNYNGENKLPEFDLYLDVNFWSTVRFGNASEIVTKEIIGFAQSDSMHICLVNKGLGTPFISALEFRPLNSSTYGTEYGTSASLVLFRRLDIGSSNGTGRYGDDVYDRIWSLYVSPSWDTVSTSLPINTYENGYRAPFEVIKTAARPQNGSEPLNLYWNTTGMDDQFYIYMYFAEVELLARKQSRKFNISWNGSPLFGPVVPRYLQADIISNARALVGKDHQISIYKSENSTLPPILNAIEVFKVIQRVESPTFSEDGHNECQDYIPNKKIWAGDPCGPKNFSWEGLKCNYSLSLPRITSLNLNSSNLNGIIAASIAKLSSLESLDLSNNNLTGPVPQFLEELKSLKILNLKGNQLSGSVPNALLERSGAGLLELRYTSSSQPGNLLLVYLRSMIIVYLLNFSVDSQNLCGSDSCKKKKKIVVPIVASLLSALVLLIVVIVVWKLRRKRKADTEGENFNKTGRTIASKKCQFTHEEVLEITKNFQTAIGKGGFGIVYHGYMKDGTQVAVKMLSPSSSQGPREFQTEAELLMRIHHRNLASFVGYCDDADNLALIYEYMPNGNLRGCLSDSDRSTRMTWEMRLRIAIDAAQDSEICLSGLEYLHHGCKPPIVHRDVKTANILLSENLEAKIADFGLSKVFPSDNEPDVVTTVMGTAGYLDPEYYNCQRLNEKSDVYSFGVVLLELITGQPAIIKSDEHVHIVEWVNPELQRGDITSVVDPRMQEGYDVNSVWKALEVAMACTTSTSQHRATMDFVLSELKHCLEMELSRHRERSPGWTEELRVRLAPYTSTSSTEVFSMYTDSTNAESMTGPFP</sequence>
<comment type="catalytic activity">
    <reaction evidence="17">
        <text>L-seryl-[protein] + ATP = O-phospho-L-seryl-[protein] + ADP + H(+)</text>
        <dbReference type="Rhea" id="RHEA:17989"/>
        <dbReference type="Rhea" id="RHEA-COMP:9863"/>
        <dbReference type="Rhea" id="RHEA-COMP:11604"/>
        <dbReference type="ChEBI" id="CHEBI:15378"/>
        <dbReference type="ChEBI" id="CHEBI:29999"/>
        <dbReference type="ChEBI" id="CHEBI:30616"/>
        <dbReference type="ChEBI" id="CHEBI:83421"/>
        <dbReference type="ChEBI" id="CHEBI:456216"/>
        <dbReference type="EC" id="2.7.11.1"/>
    </reaction>
</comment>
<keyword evidence="8" id="KW-0732">Signal</keyword>
<dbReference type="InterPro" id="IPR000719">
    <property type="entry name" value="Prot_kinase_dom"/>
</dbReference>
<evidence type="ECO:0000259" key="20">
    <source>
        <dbReference type="PROSITE" id="PS50011"/>
    </source>
</evidence>
<dbReference type="PRINTS" id="PR00019">
    <property type="entry name" value="LEURICHRPT"/>
</dbReference>
<dbReference type="InterPro" id="IPR001245">
    <property type="entry name" value="Ser-Thr/Tyr_kinase_cat_dom"/>
</dbReference>
<keyword evidence="5" id="KW-0433">Leucine-rich repeat</keyword>
<proteinExistence type="predicted"/>
<dbReference type="InterPro" id="IPR008271">
    <property type="entry name" value="Ser/Thr_kinase_AS"/>
</dbReference>
<gene>
    <name evidence="21" type="ORF">Prudu_020482</name>
</gene>
<evidence type="ECO:0000256" key="17">
    <source>
        <dbReference type="ARBA" id="ARBA00048679"/>
    </source>
</evidence>
<dbReference type="PANTHER" id="PTHR45631">
    <property type="entry name" value="OS07G0107800 PROTEIN-RELATED"/>
    <property type="match status" value="1"/>
</dbReference>
<keyword evidence="3" id="KW-0723">Serine/threonine-protein kinase</keyword>
<dbReference type="SMART" id="SM00220">
    <property type="entry name" value="S_TKc"/>
    <property type="match status" value="1"/>
</dbReference>
<dbReference type="PROSITE" id="PS00108">
    <property type="entry name" value="PROTEIN_KINASE_ST"/>
    <property type="match status" value="1"/>
</dbReference>
<feature type="non-terminal residue" evidence="21">
    <location>
        <position position="857"/>
    </location>
</feature>
<dbReference type="GO" id="GO:0016020">
    <property type="term" value="C:membrane"/>
    <property type="evidence" value="ECO:0007669"/>
    <property type="project" value="UniProtKB-SubCell"/>
</dbReference>
<evidence type="ECO:0000256" key="8">
    <source>
        <dbReference type="ARBA" id="ARBA00022729"/>
    </source>
</evidence>
<keyword evidence="11" id="KW-0418">Kinase</keyword>
<evidence type="ECO:0000256" key="18">
    <source>
        <dbReference type="PROSITE-ProRule" id="PRU10141"/>
    </source>
</evidence>
<keyword evidence="14 19" id="KW-0472">Membrane</keyword>
<evidence type="ECO:0000256" key="7">
    <source>
        <dbReference type="ARBA" id="ARBA00022692"/>
    </source>
</evidence>
<dbReference type="InterPro" id="IPR032675">
    <property type="entry name" value="LRR_dom_sf"/>
</dbReference>
<feature type="binding site" evidence="18">
    <location>
        <position position="554"/>
    </location>
    <ligand>
        <name>ATP</name>
        <dbReference type="ChEBI" id="CHEBI:30616"/>
    </ligand>
</feature>
<dbReference type="PANTHER" id="PTHR45631:SF143">
    <property type="entry name" value="LEUCINE-RICH REPEAT PROTEIN KINASE"/>
    <property type="match status" value="1"/>
</dbReference>
<evidence type="ECO:0000256" key="12">
    <source>
        <dbReference type="ARBA" id="ARBA00022840"/>
    </source>
</evidence>
<keyword evidence="13 19" id="KW-1133">Transmembrane helix</keyword>
<evidence type="ECO:0000256" key="13">
    <source>
        <dbReference type="ARBA" id="ARBA00022989"/>
    </source>
</evidence>
<evidence type="ECO:0000256" key="6">
    <source>
        <dbReference type="ARBA" id="ARBA00022679"/>
    </source>
</evidence>
<dbReference type="GO" id="GO:0005524">
    <property type="term" value="F:ATP binding"/>
    <property type="evidence" value="ECO:0007669"/>
    <property type="project" value="UniProtKB-UniRule"/>
</dbReference>
<feature type="domain" description="Protein kinase" evidence="20">
    <location>
        <begin position="526"/>
        <end position="832"/>
    </location>
</feature>
<evidence type="ECO:0000256" key="4">
    <source>
        <dbReference type="ARBA" id="ARBA00022553"/>
    </source>
</evidence>
<organism evidence="21">
    <name type="scientific">Prunus dulcis</name>
    <name type="common">Almond</name>
    <name type="synonym">Amygdalus dulcis</name>
    <dbReference type="NCBI Taxonomy" id="3755"/>
    <lineage>
        <taxon>Eukaryota</taxon>
        <taxon>Viridiplantae</taxon>
        <taxon>Streptophyta</taxon>
        <taxon>Embryophyta</taxon>
        <taxon>Tracheophyta</taxon>
        <taxon>Spermatophyta</taxon>
        <taxon>Magnoliopsida</taxon>
        <taxon>eudicotyledons</taxon>
        <taxon>Gunneridae</taxon>
        <taxon>Pentapetalae</taxon>
        <taxon>rosids</taxon>
        <taxon>fabids</taxon>
        <taxon>Rosales</taxon>
        <taxon>Rosaceae</taxon>
        <taxon>Amygdaloideae</taxon>
        <taxon>Amygdaleae</taxon>
        <taxon>Prunus</taxon>
    </lineage>
</organism>
<dbReference type="CDD" id="cd14066">
    <property type="entry name" value="STKc_IRAK"/>
    <property type="match status" value="1"/>
</dbReference>
<dbReference type="SUPFAM" id="SSF56112">
    <property type="entry name" value="Protein kinase-like (PK-like)"/>
    <property type="match status" value="1"/>
</dbReference>
<comment type="subcellular location">
    <subcellularLocation>
        <location evidence="1">Membrane</location>
        <topology evidence="1">Single-pass membrane protein</topology>
    </subcellularLocation>
</comment>
<evidence type="ECO:0000256" key="14">
    <source>
        <dbReference type="ARBA" id="ARBA00023136"/>
    </source>
</evidence>
<evidence type="ECO:0000256" key="19">
    <source>
        <dbReference type="SAM" id="Phobius"/>
    </source>
</evidence>
<dbReference type="Gene3D" id="3.30.200.20">
    <property type="entry name" value="Phosphorylase Kinase, domain 1"/>
    <property type="match status" value="1"/>
</dbReference>
<evidence type="ECO:0000256" key="2">
    <source>
        <dbReference type="ARBA" id="ARBA00012513"/>
    </source>
</evidence>
<evidence type="ECO:0000256" key="3">
    <source>
        <dbReference type="ARBA" id="ARBA00022527"/>
    </source>
</evidence>
<evidence type="ECO:0000256" key="10">
    <source>
        <dbReference type="ARBA" id="ARBA00022741"/>
    </source>
</evidence>
<feature type="transmembrane region" description="Helical" evidence="19">
    <location>
        <begin position="465"/>
        <end position="487"/>
    </location>
</feature>
<evidence type="ECO:0000256" key="11">
    <source>
        <dbReference type="ARBA" id="ARBA00022777"/>
    </source>
</evidence>
<evidence type="ECO:0000256" key="9">
    <source>
        <dbReference type="ARBA" id="ARBA00022737"/>
    </source>
</evidence>
<keyword evidence="9" id="KW-0677">Repeat</keyword>
<reference evidence="21" key="1">
    <citation type="journal article" date="2019" name="Science">
        <title>Mutation of a bHLH transcription factor allowed almond domestication.</title>
        <authorList>
            <person name="Sanchez-Perez R."/>
            <person name="Pavan S."/>
            <person name="Mazzeo R."/>
            <person name="Moldovan C."/>
            <person name="Aiese Cigliano R."/>
            <person name="Del Cueto J."/>
            <person name="Ricciardi F."/>
            <person name="Lotti C."/>
            <person name="Ricciardi L."/>
            <person name="Dicenta F."/>
            <person name="Lopez-Marques R.L."/>
            <person name="Lindberg Moller B."/>
        </authorList>
    </citation>
    <scope>NUCLEOTIDE SEQUENCE</scope>
</reference>
<dbReference type="InterPro" id="IPR011009">
    <property type="entry name" value="Kinase-like_dom_sf"/>
</dbReference>
<dbReference type="GO" id="GO:0004674">
    <property type="term" value="F:protein serine/threonine kinase activity"/>
    <property type="evidence" value="ECO:0007669"/>
    <property type="project" value="UniProtKB-KW"/>
</dbReference>
<evidence type="ECO:0000256" key="16">
    <source>
        <dbReference type="ARBA" id="ARBA00047899"/>
    </source>
</evidence>
<dbReference type="FunFam" id="3.80.10.10:FF:000129">
    <property type="entry name" value="Leucine-rich repeat receptor-like kinase"/>
    <property type="match status" value="1"/>
</dbReference>
<dbReference type="InterPro" id="IPR001611">
    <property type="entry name" value="Leu-rich_rpt"/>
</dbReference>
<evidence type="ECO:0000313" key="21">
    <source>
        <dbReference type="EMBL" id="BBH08326.1"/>
    </source>
</evidence>
<evidence type="ECO:0000256" key="5">
    <source>
        <dbReference type="ARBA" id="ARBA00022614"/>
    </source>
</evidence>
<dbReference type="FunFam" id="1.10.510.10:FF:000146">
    <property type="entry name" value="LRR receptor-like serine/threonine-protein kinase IOS1"/>
    <property type="match status" value="1"/>
</dbReference>
<dbReference type="Gene3D" id="1.10.510.10">
    <property type="entry name" value="Transferase(Phosphotransferase) domain 1"/>
    <property type="match status" value="1"/>
</dbReference>
<dbReference type="InterPro" id="IPR024788">
    <property type="entry name" value="Malectin-like_Carb-bd_dom"/>
</dbReference>
<accession>A0A4Y1RX68</accession>
<dbReference type="Pfam" id="PF07714">
    <property type="entry name" value="PK_Tyr_Ser-Thr"/>
    <property type="match status" value="1"/>
</dbReference>
<keyword evidence="15" id="KW-0675">Receptor</keyword>
<evidence type="ECO:0000256" key="1">
    <source>
        <dbReference type="ARBA" id="ARBA00004167"/>
    </source>
</evidence>
<dbReference type="InterPro" id="IPR017441">
    <property type="entry name" value="Protein_kinase_ATP_BS"/>
</dbReference>
<dbReference type="PROSITE" id="PS00107">
    <property type="entry name" value="PROTEIN_KINASE_ATP"/>
    <property type="match status" value="1"/>
</dbReference>
<keyword evidence="6" id="KW-0808">Transferase</keyword>
<dbReference type="PROSITE" id="PS50011">
    <property type="entry name" value="PROTEIN_KINASE_DOM"/>
    <property type="match status" value="1"/>
</dbReference>
<dbReference type="SUPFAM" id="SSF52058">
    <property type="entry name" value="L domain-like"/>
    <property type="match status" value="1"/>
</dbReference>
<evidence type="ECO:0000256" key="15">
    <source>
        <dbReference type="ARBA" id="ARBA00023170"/>
    </source>
</evidence>
<keyword evidence="4" id="KW-0597">Phosphoprotein</keyword>
<dbReference type="FunFam" id="3.30.200.20:FF:000394">
    <property type="entry name" value="Leucine-rich repeat receptor-like protein kinase"/>
    <property type="match status" value="1"/>
</dbReference>
<dbReference type="Gene3D" id="3.80.10.10">
    <property type="entry name" value="Ribonuclease Inhibitor"/>
    <property type="match status" value="1"/>
</dbReference>
<dbReference type="Pfam" id="PF12819">
    <property type="entry name" value="Malectin_like"/>
    <property type="match status" value="1"/>
</dbReference>
<comment type="catalytic activity">
    <reaction evidence="16">
        <text>L-threonyl-[protein] + ATP = O-phospho-L-threonyl-[protein] + ADP + H(+)</text>
        <dbReference type="Rhea" id="RHEA:46608"/>
        <dbReference type="Rhea" id="RHEA-COMP:11060"/>
        <dbReference type="Rhea" id="RHEA-COMP:11605"/>
        <dbReference type="ChEBI" id="CHEBI:15378"/>
        <dbReference type="ChEBI" id="CHEBI:30013"/>
        <dbReference type="ChEBI" id="CHEBI:30616"/>
        <dbReference type="ChEBI" id="CHEBI:61977"/>
        <dbReference type="ChEBI" id="CHEBI:456216"/>
        <dbReference type="EC" id="2.7.11.1"/>
    </reaction>
</comment>
<dbReference type="EC" id="2.7.11.1" evidence="2"/>
<name>A0A4Y1RX68_PRUDU</name>
<protein>
    <recommendedName>
        <fullName evidence="2">non-specific serine/threonine protein kinase</fullName>
        <ecNumber evidence="2">2.7.11.1</ecNumber>
    </recommendedName>
</protein>